<dbReference type="Proteomes" id="UP000663671">
    <property type="component" value="Chromosome 7"/>
</dbReference>
<evidence type="ECO:0000256" key="1">
    <source>
        <dbReference type="SAM" id="MobiDB-lite"/>
    </source>
</evidence>
<sequence>MRSGSVENLPRLFWGCGGAPKPRAPGTIDDCSSSQTESRNDETARLFGHSSTLDWVDNGTKNFPEFLQQERKGVEPPITKSRQSQPHMNRREPASEYAASPLTVTG</sequence>
<organism evidence="2 3">
    <name type="scientific">Ajellomyces capsulatus</name>
    <name type="common">Darling's disease fungus</name>
    <name type="synonym">Histoplasma capsulatum</name>
    <dbReference type="NCBI Taxonomy" id="5037"/>
    <lineage>
        <taxon>Eukaryota</taxon>
        <taxon>Fungi</taxon>
        <taxon>Dikarya</taxon>
        <taxon>Ascomycota</taxon>
        <taxon>Pezizomycotina</taxon>
        <taxon>Eurotiomycetes</taxon>
        <taxon>Eurotiomycetidae</taxon>
        <taxon>Onygenales</taxon>
        <taxon>Ajellomycetaceae</taxon>
        <taxon>Histoplasma</taxon>
    </lineage>
</organism>
<evidence type="ECO:0000313" key="3">
    <source>
        <dbReference type="Proteomes" id="UP000663671"/>
    </source>
</evidence>
<feature type="region of interest" description="Disordered" evidence="1">
    <location>
        <begin position="69"/>
        <end position="106"/>
    </location>
</feature>
<reference evidence="2" key="1">
    <citation type="submission" date="2021-01" db="EMBL/GenBank/DDBJ databases">
        <title>Chromosome-level genome assembly of a human fungal pathogen reveals clustering of transcriptionally co-regulated genes.</title>
        <authorList>
            <person name="Voorhies M."/>
            <person name="Cohen S."/>
            <person name="Shea T.P."/>
            <person name="Petrus S."/>
            <person name="Munoz J.F."/>
            <person name="Poplawski S."/>
            <person name="Goldman W.E."/>
            <person name="Michael T."/>
            <person name="Cuomo C.A."/>
            <person name="Sil A."/>
            <person name="Beyhan S."/>
        </authorList>
    </citation>
    <scope>NUCLEOTIDE SEQUENCE</scope>
    <source>
        <strain evidence="2">WU24</strain>
    </source>
</reference>
<dbReference type="VEuPathDB" id="FungiDB:I7I51_02421"/>
<accession>A0A8A1MDW2</accession>
<feature type="region of interest" description="Disordered" evidence="1">
    <location>
        <begin position="17"/>
        <end position="42"/>
    </location>
</feature>
<dbReference type="AlphaFoldDB" id="A0A8A1MDW2"/>
<gene>
    <name evidence="2" type="ORF">I7I51_02421</name>
</gene>
<name>A0A8A1MDW2_AJECA</name>
<evidence type="ECO:0000313" key="2">
    <source>
        <dbReference type="EMBL" id="QSS62682.1"/>
    </source>
</evidence>
<dbReference type="OrthoDB" id="10429462at2759"/>
<dbReference type="EMBL" id="CP069112">
    <property type="protein sequence ID" value="QSS62682.1"/>
    <property type="molecule type" value="Genomic_DNA"/>
</dbReference>
<protein>
    <submittedName>
        <fullName evidence="2">Uncharacterized protein</fullName>
    </submittedName>
</protein>
<proteinExistence type="predicted"/>